<feature type="domain" description="FHA" evidence="2">
    <location>
        <begin position="130"/>
        <end position="187"/>
    </location>
</feature>
<keyword evidence="4" id="KW-1185">Reference proteome</keyword>
<dbReference type="InterPro" id="IPR000253">
    <property type="entry name" value="FHA_dom"/>
</dbReference>
<organism evidence="3 4">
    <name type="scientific">Tenggerimyces flavus</name>
    <dbReference type="NCBI Taxonomy" id="1708749"/>
    <lineage>
        <taxon>Bacteria</taxon>
        <taxon>Bacillati</taxon>
        <taxon>Actinomycetota</taxon>
        <taxon>Actinomycetes</taxon>
        <taxon>Propionibacteriales</taxon>
        <taxon>Nocardioidaceae</taxon>
        <taxon>Tenggerimyces</taxon>
    </lineage>
</organism>
<reference evidence="4" key="1">
    <citation type="journal article" date="2019" name="Int. J. Syst. Evol. Microbiol.">
        <title>The Global Catalogue of Microorganisms (GCM) 10K type strain sequencing project: providing services to taxonomists for standard genome sequencing and annotation.</title>
        <authorList>
            <consortium name="The Broad Institute Genomics Platform"/>
            <consortium name="The Broad Institute Genome Sequencing Center for Infectious Disease"/>
            <person name="Wu L."/>
            <person name="Ma J."/>
        </authorList>
    </citation>
    <scope>NUCLEOTIDE SEQUENCE [LARGE SCALE GENOMIC DNA]</scope>
    <source>
        <strain evidence="4">CGMCC 4.7241</strain>
    </source>
</reference>
<dbReference type="InterPro" id="IPR008984">
    <property type="entry name" value="SMAD_FHA_dom_sf"/>
</dbReference>
<dbReference type="RefSeq" id="WP_205118471.1">
    <property type="nucleotide sequence ID" value="NZ_JAFBCM010000001.1"/>
</dbReference>
<comment type="caution">
    <text evidence="3">The sequence shown here is derived from an EMBL/GenBank/DDBJ whole genome shotgun (WGS) entry which is preliminary data.</text>
</comment>
<evidence type="ECO:0000256" key="1">
    <source>
        <dbReference type="ARBA" id="ARBA00022553"/>
    </source>
</evidence>
<dbReference type="EMBL" id="JBHRZH010000008">
    <property type="protein sequence ID" value="MFC3761407.1"/>
    <property type="molecule type" value="Genomic_DNA"/>
</dbReference>
<dbReference type="CDD" id="cd00060">
    <property type="entry name" value="FHA"/>
    <property type="match status" value="1"/>
</dbReference>
<dbReference type="Pfam" id="PF00498">
    <property type="entry name" value="FHA"/>
    <property type="match status" value="1"/>
</dbReference>
<protein>
    <submittedName>
        <fullName evidence="3">FHA domain-containing protein</fullName>
    </submittedName>
</protein>
<dbReference type="Gene3D" id="2.60.200.20">
    <property type="match status" value="1"/>
</dbReference>
<accession>A0ABV7Y972</accession>
<dbReference type="SUPFAM" id="SSF49879">
    <property type="entry name" value="SMAD/FHA domain"/>
    <property type="match status" value="1"/>
</dbReference>
<keyword evidence="1" id="KW-0597">Phosphoprotein</keyword>
<dbReference type="Proteomes" id="UP001595699">
    <property type="component" value="Unassembled WGS sequence"/>
</dbReference>
<name>A0ABV7Y972_9ACTN</name>
<gene>
    <name evidence="3" type="ORF">ACFOUW_11200</name>
</gene>
<sequence length="205" mass="22026">MTSGRHAAGLHRSRELAEPQSWEIEVAPVPAQNGAHVGYRPEAGWVEGIRCRNGHFCHPSAQYCTTCGSSMLQLAAVRVLDRRPPLGVLVVDDGTIVPLDVDLVIGSDPSEDDSVRFGIAGSLALAGSAGAGLADVHCDLRLRGWNVLIRDRGTEAGTFLGQPNQSWARVSDRERTQVLPGCAIRIGGRELRFESRHAPLPEHAA</sequence>
<evidence type="ECO:0000259" key="2">
    <source>
        <dbReference type="Pfam" id="PF00498"/>
    </source>
</evidence>
<evidence type="ECO:0000313" key="3">
    <source>
        <dbReference type="EMBL" id="MFC3761407.1"/>
    </source>
</evidence>
<evidence type="ECO:0000313" key="4">
    <source>
        <dbReference type="Proteomes" id="UP001595699"/>
    </source>
</evidence>
<proteinExistence type="predicted"/>